<dbReference type="RefSeq" id="WP_154439823.1">
    <property type="nucleotide sequence ID" value="NZ_VUNQ01000014.1"/>
</dbReference>
<organism evidence="1 2">
    <name type="scientific">Tissierella pigra</name>
    <dbReference type="NCBI Taxonomy" id="2607614"/>
    <lineage>
        <taxon>Bacteria</taxon>
        <taxon>Bacillati</taxon>
        <taxon>Bacillota</taxon>
        <taxon>Tissierellia</taxon>
        <taxon>Tissierellales</taxon>
        <taxon>Tissierellaceae</taxon>
        <taxon>Tissierella</taxon>
    </lineage>
</organism>
<gene>
    <name evidence="1" type="ORF">FYJ83_07995</name>
</gene>
<dbReference type="Pfam" id="PF04883">
    <property type="entry name" value="HK97-gp10_like"/>
    <property type="match status" value="1"/>
</dbReference>
<evidence type="ECO:0000313" key="1">
    <source>
        <dbReference type="EMBL" id="MSU01407.1"/>
    </source>
</evidence>
<dbReference type="AlphaFoldDB" id="A0A6N7XUF2"/>
<keyword evidence="2" id="KW-1185">Reference proteome</keyword>
<protein>
    <submittedName>
        <fullName evidence="1">HK97 gp10 family phage protein</fullName>
    </submittedName>
</protein>
<name>A0A6N7XUF2_9FIRM</name>
<evidence type="ECO:0000313" key="2">
    <source>
        <dbReference type="Proteomes" id="UP000469523"/>
    </source>
</evidence>
<sequence length="103" mass="11785">MTKGITIEEAKKQMHEKVLRAMREVGFELEAQVKLVTPVDTGALRRSITNKTEDKGDIIETEVGSYGIEYAYIVDQRVPYLESTVDSNLEQIRRKIREVLSND</sequence>
<dbReference type="Proteomes" id="UP000469523">
    <property type="component" value="Unassembled WGS sequence"/>
</dbReference>
<reference evidence="1 2" key="1">
    <citation type="submission" date="2019-09" db="EMBL/GenBank/DDBJ databases">
        <title>In-depth cultivation of the pig gut microbiome towards novel bacterial diversity and tailored functional studies.</title>
        <authorList>
            <person name="Wylensek D."/>
            <person name="Hitch T.C.A."/>
            <person name="Clavel T."/>
        </authorList>
    </citation>
    <scope>NUCLEOTIDE SEQUENCE [LARGE SCALE GENOMIC DNA]</scope>
    <source>
        <strain evidence="1 2">WCA3-693-APC-4?</strain>
    </source>
</reference>
<comment type="caution">
    <text evidence="1">The sequence shown here is derived from an EMBL/GenBank/DDBJ whole genome shotgun (WGS) entry which is preliminary data.</text>
</comment>
<dbReference type="EMBL" id="VUNQ01000014">
    <property type="protein sequence ID" value="MSU01407.1"/>
    <property type="molecule type" value="Genomic_DNA"/>
</dbReference>
<proteinExistence type="predicted"/>
<accession>A0A6N7XUF2</accession>
<dbReference type="InterPro" id="IPR010064">
    <property type="entry name" value="HK97-gp10_tail"/>
</dbReference>